<reference evidence="2" key="1">
    <citation type="journal article" date="2014" name="Proc. Natl. Acad. Sci. U.S.A.">
        <title>Extensive sampling of basidiomycete genomes demonstrates inadequacy of the white-rot/brown-rot paradigm for wood decay fungi.</title>
        <authorList>
            <person name="Riley R."/>
            <person name="Salamov A.A."/>
            <person name="Brown D.W."/>
            <person name="Nagy L.G."/>
            <person name="Floudas D."/>
            <person name="Held B.W."/>
            <person name="Levasseur A."/>
            <person name="Lombard V."/>
            <person name="Morin E."/>
            <person name="Otillar R."/>
            <person name="Lindquist E.A."/>
            <person name="Sun H."/>
            <person name="LaButti K.M."/>
            <person name="Schmutz J."/>
            <person name="Jabbour D."/>
            <person name="Luo H."/>
            <person name="Baker S.E."/>
            <person name="Pisabarro A.G."/>
            <person name="Walton J.D."/>
            <person name="Blanchette R.A."/>
            <person name="Henrissat B."/>
            <person name="Martin F."/>
            <person name="Cullen D."/>
            <person name="Hibbett D.S."/>
            <person name="Grigoriev I.V."/>
        </authorList>
    </citation>
    <scope>NUCLEOTIDE SEQUENCE [LARGE SCALE GENOMIC DNA]</scope>
    <source>
        <strain evidence="2">MUCL 33604</strain>
    </source>
</reference>
<keyword evidence="2" id="KW-1185">Reference proteome</keyword>
<protein>
    <recommendedName>
        <fullName evidence="3">Metallothionein</fullName>
    </recommendedName>
</protein>
<dbReference type="AlphaFoldDB" id="A0A067P7T3"/>
<dbReference type="OrthoDB" id="2602657at2759"/>
<name>A0A067P7T3_9AGAM</name>
<evidence type="ECO:0000313" key="1">
    <source>
        <dbReference type="EMBL" id="KDQ50923.1"/>
    </source>
</evidence>
<dbReference type="HOGENOM" id="CLU_138888_2_0_1"/>
<gene>
    <name evidence="1" type="ORF">JAAARDRAFT_141232</name>
</gene>
<dbReference type="EMBL" id="KL197754">
    <property type="protein sequence ID" value="KDQ50923.1"/>
    <property type="molecule type" value="Genomic_DNA"/>
</dbReference>
<dbReference type="Proteomes" id="UP000027265">
    <property type="component" value="Unassembled WGS sequence"/>
</dbReference>
<dbReference type="InParanoid" id="A0A067P7T3"/>
<sequence>MADVCMCQSGCSDCGPQGTGCACKKGTCECEKCVNRAHSEKCECKGTGENCKCAGTNVGCTCA</sequence>
<evidence type="ECO:0008006" key="3">
    <source>
        <dbReference type="Google" id="ProtNLM"/>
    </source>
</evidence>
<proteinExistence type="predicted"/>
<evidence type="ECO:0000313" key="2">
    <source>
        <dbReference type="Proteomes" id="UP000027265"/>
    </source>
</evidence>
<accession>A0A067P7T3</accession>
<organism evidence="1 2">
    <name type="scientific">Jaapia argillacea MUCL 33604</name>
    <dbReference type="NCBI Taxonomy" id="933084"/>
    <lineage>
        <taxon>Eukaryota</taxon>
        <taxon>Fungi</taxon>
        <taxon>Dikarya</taxon>
        <taxon>Basidiomycota</taxon>
        <taxon>Agaricomycotina</taxon>
        <taxon>Agaricomycetes</taxon>
        <taxon>Agaricomycetidae</taxon>
        <taxon>Jaapiales</taxon>
        <taxon>Jaapiaceae</taxon>
        <taxon>Jaapia</taxon>
    </lineage>
</organism>